<dbReference type="Gene3D" id="2.10.109.10">
    <property type="entry name" value="Umud Fragment, subunit A"/>
    <property type="match status" value="1"/>
</dbReference>
<keyword evidence="3 7" id="KW-0378">Hydrolase</keyword>
<dbReference type="InterPro" id="IPR039418">
    <property type="entry name" value="LexA-like"/>
</dbReference>
<evidence type="ECO:0000259" key="8">
    <source>
        <dbReference type="Pfam" id="PF00717"/>
    </source>
</evidence>
<dbReference type="EMBL" id="SMBT01000002">
    <property type="protein sequence ID" value="TCU89629.1"/>
    <property type="molecule type" value="Genomic_DNA"/>
</dbReference>
<keyword evidence="4 7" id="KW-0068">Autocatalytic cleavage</keyword>
<comment type="similarity">
    <text evidence="1 7">Belongs to the peptidase S24 family.</text>
</comment>
<evidence type="ECO:0000256" key="5">
    <source>
        <dbReference type="ARBA" id="ARBA00023204"/>
    </source>
</evidence>
<dbReference type="GO" id="GO:0003677">
    <property type="term" value="F:DNA binding"/>
    <property type="evidence" value="ECO:0007669"/>
    <property type="project" value="InterPro"/>
</dbReference>
<evidence type="ECO:0000256" key="3">
    <source>
        <dbReference type="ARBA" id="ARBA00022801"/>
    </source>
</evidence>
<keyword evidence="12" id="KW-1185">Reference proteome</keyword>
<keyword evidence="6" id="KW-0742">SOS response</keyword>
<dbReference type="InterPro" id="IPR050077">
    <property type="entry name" value="LexA_repressor"/>
</dbReference>
<dbReference type="RefSeq" id="WP_115227263.1">
    <property type="nucleotide sequence ID" value="NZ_CAWOLO010000002.1"/>
</dbReference>
<dbReference type="InterPro" id="IPR015927">
    <property type="entry name" value="Peptidase_S24_S26A/B/C"/>
</dbReference>
<keyword evidence="2" id="KW-0227">DNA damage</keyword>
<dbReference type="PRINTS" id="PR00726">
    <property type="entry name" value="LEXASERPTASE"/>
</dbReference>
<feature type="domain" description="Peptidase S24/S26A/S26B/S26C" evidence="8">
    <location>
        <begin position="29"/>
        <end position="139"/>
    </location>
</feature>
<evidence type="ECO:0000256" key="2">
    <source>
        <dbReference type="ARBA" id="ARBA00022763"/>
    </source>
</evidence>
<dbReference type="CDD" id="cd06529">
    <property type="entry name" value="S24_LexA-like"/>
    <property type="match status" value="1"/>
</dbReference>
<dbReference type="GO" id="GO:0006281">
    <property type="term" value="P:DNA repair"/>
    <property type="evidence" value="ECO:0007669"/>
    <property type="project" value="UniProtKB-KW"/>
</dbReference>
<dbReference type="PANTHER" id="PTHR33516">
    <property type="entry name" value="LEXA REPRESSOR"/>
    <property type="match status" value="1"/>
</dbReference>
<evidence type="ECO:0000256" key="1">
    <source>
        <dbReference type="ARBA" id="ARBA00007484"/>
    </source>
</evidence>
<dbReference type="AlphaFoldDB" id="A0A377Q8V3"/>
<name>A0A377Q8V3_9NEIS</name>
<sequence>MSDFYTTQGARLPAAGCVPVYLPYSSTPIAAGFPSPAEGYLEEYLSLDQHLIQDKESTVLLRCKGDSMIDAHICAGDWLIVDRGRQAVSGDIVVAALDGEFTLKRLILRGQQVILQPENPAYQPIFVRPEQELSLFGVLTGLARRV</sequence>
<evidence type="ECO:0000313" key="12">
    <source>
        <dbReference type="Proteomes" id="UP000295794"/>
    </source>
</evidence>
<evidence type="ECO:0000313" key="9">
    <source>
        <dbReference type="EMBL" id="STQ90999.1"/>
    </source>
</evidence>
<dbReference type="PANTHER" id="PTHR33516:SF2">
    <property type="entry name" value="LEXA REPRESSOR-RELATED"/>
    <property type="match status" value="1"/>
</dbReference>
<protein>
    <submittedName>
        <fullName evidence="9">DNA polymerase V subunit UmuD</fullName>
        <ecNumber evidence="9">3.4.21.-</ecNumber>
    </submittedName>
    <submittedName>
        <fullName evidence="10">SOS response UmuD protein</fullName>
    </submittedName>
</protein>
<evidence type="ECO:0000256" key="7">
    <source>
        <dbReference type="RuleBase" id="RU003991"/>
    </source>
</evidence>
<dbReference type="Pfam" id="PF00717">
    <property type="entry name" value="Peptidase_S24"/>
    <property type="match status" value="1"/>
</dbReference>
<dbReference type="EC" id="3.4.21.-" evidence="9"/>
<keyword evidence="5" id="KW-0234">DNA repair</keyword>
<evidence type="ECO:0000256" key="6">
    <source>
        <dbReference type="ARBA" id="ARBA00023236"/>
    </source>
</evidence>
<reference evidence="10 12" key="2">
    <citation type="submission" date="2019-03" db="EMBL/GenBank/DDBJ databases">
        <title>Genomic Encyclopedia of Type Strains, Phase IV (KMG-IV): sequencing the most valuable type-strain genomes for metagenomic binning, comparative biology and taxonomic classification.</title>
        <authorList>
            <person name="Goeker M."/>
        </authorList>
    </citation>
    <scope>NUCLEOTIDE SEQUENCE [LARGE SCALE GENOMIC DNA]</scope>
    <source>
        <strain evidence="10 12">DSM 3764</strain>
    </source>
</reference>
<reference evidence="9 11" key="1">
    <citation type="submission" date="2018-06" db="EMBL/GenBank/DDBJ databases">
        <authorList>
            <consortium name="Pathogen Informatics"/>
            <person name="Doyle S."/>
        </authorList>
    </citation>
    <scope>NUCLEOTIDE SEQUENCE [LARGE SCALE GENOMIC DNA]</scope>
    <source>
        <strain evidence="9 11">NCTC11159</strain>
    </source>
</reference>
<dbReference type="InterPro" id="IPR006197">
    <property type="entry name" value="Peptidase_S24_LexA"/>
</dbReference>
<dbReference type="GO" id="GO:0006355">
    <property type="term" value="P:regulation of DNA-templated transcription"/>
    <property type="evidence" value="ECO:0007669"/>
    <property type="project" value="InterPro"/>
</dbReference>
<dbReference type="EMBL" id="UGHR01000001">
    <property type="protein sequence ID" value="STQ90999.1"/>
    <property type="molecule type" value="Genomic_DNA"/>
</dbReference>
<accession>A0A377Q8V3</accession>
<dbReference type="NCBIfam" id="NF007621">
    <property type="entry name" value="PRK10276.1"/>
    <property type="match status" value="1"/>
</dbReference>
<dbReference type="Proteomes" id="UP000255108">
    <property type="component" value="Unassembled WGS sequence"/>
</dbReference>
<gene>
    <name evidence="9" type="primary">umuD_1</name>
    <name evidence="10" type="ORF">EV682_102545</name>
    <name evidence="9" type="ORF">NCTC11159_02070</name>
</gene>
<evidence type="ECO:0000313" key="11">
    <source>
        <dbReference type="Proteomes" id="UP000255108"/>
    </source>
</evidence>
<evidence type="ECO:0000256" key="4">
    <source>
        <dbReference type="ARBA" id="ARBA00022813"/>
    </source>
</evidence>
<dbReference type="GO" id="GO:0009432">
    <property type="term" value="P:SOS response"/>
    <property type="evidence" value="ECO:0007669"/>
    <property type="project" value="UniProtKB-KW"/>
</dbReference>
<organism evidence="9 11">
    <name type="scientific">Iodobacter fluviatilis</name>
    <dbReference type="NCBI Taxonomy" id="537"/>
    <lineage>
        <taxon>Bacteria</taxon>
        <taxon>Pseudomonadati</taxon>
        <taxon>Pseudomonadota</taxon>
        <taxon>Betaproteobacteria</taxon>
        <taxon>Neisseriales</taxon>
        <taxon>Chitinibacteraceae</taxon>
        <taxon>Iodobacter</taxon>
    </lineage>
</organism>
<dbReference type="InterPro" id="IPR036286">
    <property type="entry name" value="LexA/Signal_pep-like_sf"/>
</dbReference>
<dbReference type="OrthoDB" id="9802364at2"/>
<dbReference type="Proteomes" id="UP000295794">
    <property type="component" value="Unassembled WGS sequence"/>
</dbReference>
<evidence type="ECO:0000313" key="10">
    <source>
        <dbReference type="EMBL" id="TCU89629.1"/>
    </source>
</evidence>
<dbReference type="GO" id="GO:0016787">
    <property type="term" value="F:hydrolase activity"/>
    <property type="evidence" value="ECO:0007669"/>
    <property type="project" value="UniProtKB-KW"/>
</dbReference>
<dbReference type="SUPFAM" id="SSF51306">
    <property type="entry name" value="LexA/Signal peptidase"/>
    <property type="match status" value="1"/>
</dbReference>
<proteinExistence type="inferred from homology"/>